<protein>
    <submittedName>
        <fullName evidence="2">Uncharacterized protein</fullName>
    </submittedName>
</protein>
<proteinExistence type="predicted"/>
<sequence length="193" mass="22451">MRSNAEQTSEHMRWFTGVPIGTNPLILLDMGISSVILWSLAVVLVILLQAFFGKSMSGAYTRSAVLFANYLVAFVVGAFLIVAFLLFPNHYVVLYRFDPEYAYSESMKGKRFSLRESMHWRPFQVNAIEKFKRNVTKKVQWSDVRCFQTMDTMHVIFLKGTKGTLMRIYCPDEHVYRQAVAYIQQREIKEIKK</sequence>
<gene>
    <name evidence="2" type="ORF">SDC9_163992</name>
</gene>
<comment type="caution">
    <text evidence="2">The sequence shown here is derived from an EMBL/GenBank/DDBJ whole genome shotgun (WGS) entry which is preliminary data.</text>
</comment>
<name>A0A645FQE2_9ZZZZ</name>
<organism evidence="2">
    <name type="scientific">bioreactor metagenome</name>
    <dbReference type="NCBI Taxonomy" id="1076179"/>
    <lineage>
        <taxon>unclassified sequences</taxon>
        <taxon>metagenomes</taxon>
        <taxon>ecological metagenomes</taxon>
    </lineage>
</organism>
<reference evidence="2" key="1">
    <citation type="submission" date="2019-08" db="EMBL/GenBank/DDBJ databases">
        <authorList>
            <person name="Kucharzyk K."/>
            <person name="Murdoch R.W."/>
            <person name="Higgins S."/>
            <person name="Loffler F."/>
        </authorList>
    </citation>
    <scope>NUCLEOTIDE SEQUENCE</scope>
</reference>
<evidence type="ECO:0000313" key="2">
    <source>
        <dbReference type="EMBL" id="MPN16647.1"/>
    </source>
</evidence>
<feature type="transmembrane region" description="Helical" evidence="1">
    <location>
        <begin position="32"/>
        <end position="52"/>
    </location>
</feature>
<accession>A0A645FQE2</accession>
<keyword evidence="1" id="KW-0472">Membrane</keyword>
<dbReference type="EMBL" id="VSSQ01063641">
    <property type="protein sequence ID" value="MPN16647.1"/>
    <property type="molecule type" value="Genomic_DNA"/>
</dbReference>
<evidence type="ECO:0000256" key="1">
    <source>
        <dbReference type="SAM" id="Phobius"/>
    </source>
</evidence>
<keyword evidence="1" id="KW-0812">Transmembrane</keyword>
<dbReference type="AlphaFoldDB" id="A0A645FQE2"/>
<feature type="transmembrane region" description="Helical" evidence="1">
    <location>
        <begin position="64"/>
        <end position="87"/>
    </location>
</feature>
<keyword evidence="1" id="KW-1133">Transmembrane helix</keyword>